<protein>
    <recommendedName>
        <fullName evidence="4">G protein-coupled receptor</fullName>
    </recommendedName>
</protein>
<gene>
    <name evidence="2" type="ORF">PENTCL1PPCAC_20586</name>
</gene>
<proteinExistence type="predicted"/>
<keyword evidence="3" id="KW-1185">Reference proteome</keyword>
<evidence type="ECO:0000313" key="3">
    <source>
        <dbReference type="Proteomes" id="UP001432027"/>
    </source>
</evidence>
<feature type="transmembrane region" description="Helical" evidence="1">
    <location>
        <begin position="134"/>
        <end position="157"/>
    </location>
</feature>
<dbReference type="EMBL" id="BTSX01000005">
    <property type="protein sequence ID" value="GMS98411.1"/>
    <property type="molecule type" value="Genomic_DNA"/>
</dbReference>
<reference evidence="2" key="1">
    <citation type="submission" date="2023-10" db="EMBL/GenBank/DDBJ databases">
        <title>Genome assembly of Pristionchus species.</title>
        <authorList>
            <person name="Yoshida K."/>
            <person name="Sommer R.J."/>
        </authorList>
    </citation>
    <scope>NUCLEOTIDE SEQUENCE</scope>
    <source>
        <strain evidence="2">RS0144</strain>
    </source>
</reference>
<keyword evidence="1" id="KW-0472">Membrane</keyword>
<name>A0AAV5TVW4_9BILA</name>
<keyword evidence="1" id="KW-1133">Transmembrane helix</keyword>
<dbReference type="Proteomes" id="UP001432027">
    <property type="component" value="Unassembled WGS sequence"/>
</dbReference>
<evidence type="ECO:0000313" key="2">
    <source>
        <dbReference type="EMBL" id="GMS98411.1"/>
    </source>
</evidence>
<evidence type="ECO:0000256" key="1">
    <source>
        <dbReference type="SAM" id="Phobius"/>
    </source>
</evidence>
<feature type="transmembrane region" description="Helical" evidence="1">
    <location>
        <begin position="93"/>
        <end position="113"/>
    </location>
</feature>
<comment type="caution">
    <text evidence="2">The sequence shown here is derived from an EMBL/GenBank/DDBJ whole genome shotgun (WGS) entry which is preliminary data.</text>
</comment>
<feature type="transmembrane region" description="Helical" evidence="1">
    <location>
        <begin position="38"/>
        <end position="58"/>
    </location>
</feature>
<feature type="non-terminal residue" evidence="2">
    <location>
        <position position="1"/>
    </location>
</feature>
<dbReference type="AlphaFoldDB" id="A0AAV5TVW4"/>
<organism evidence="2 3">
    <name type="scientific">Pristionchus entomophagus</name>
    <dbReference type="NCBI Taxonomy" id="358040"/>
    <lineage>
        <taxon>Eukaryota</taxon>
        <taxon>Metazoa</taxon>
        <taxon>Ecdysozoa</taxon>
        <taxon>Nematoda</taxon>
        <taxon>Chromadorea</taxon>
        <taxon>Rhabditida</taxon>
        <taxon>Rhabditina</taxon>
        <taxon>Diplogasteromorpha</taxon>
        <taxon>Diplogasteroidea</taxon>
        <taxon>Neodiplogasteridae</taxon>
        <taxon>Pristionchus</taxon>
    </lineage>
</organism>
<keyword evidence="1" id="KW-0812">Transmembrane</keyword>
<evidence type="ECO:0008006" key="4">
    <source>
        <dbReference type="Google" id="ProtNLM"/>
    </source>
</evidence>
<sequence>YRGTWTLCCIRELSTTALALNRFTTIVYNNAKWSMGSFVLTVMLCIIGGFACNCYMWDREAAYLKIKMDNGTYFYFMMPDIFYKIWLNEAAVTLSWSAALYVFSMGTYMLIAFHMVIGEAHPDVDRKEYQRTKIAFAMQILNVIFLLFNVILITLTLQQLAEQTI</sequence>
<accession>A0AAV5TVW4</accession>